<dbReference type="RefSeq" id="WP_026980977.1">
    <property type="nucleotide sequence ID" value="NZ_AUCZ01000026.1"/>
</dbReference>
<dbReference type="OrthoDB" id="1450495at2"/>
<dbReference type="STRING" id="1121899.GCA_000430025_02686"/>
<dbReference type="AlphaFoldDB" id="A0A0A2M1E4"/>
<reference evidence="1 2" key="1">
    <citation type="submission" date="2013-09" db="EMBL/GenBank/DDBJ databases">
        <authorList>
            <person name="Zeng Z."/>
            <person name="Chen C."/>
        </authorList>
    </citation>
    <scope>NUCLEOTIDE SEQUENCE [LARGE SCALE GENOMIC DNA]</scope>
    <source>
        <strain evidence="1 2">GH29-5</strain>
    </source>
</reference>
<gene>
    <name evidence="1" type="ORF">Q764_13800</name>
</gene>
<sequence length="232" mass="26342">MTPTQEMVSVLFEKDTLEKAKAQFKSGAEKTPIDSRDMSFRLFKTKYGTINLEMLCRDNSGMYFKPIGYYEFEKGGFLSSGKLTVTVLNEFKDDYNSVNGINPTNVEVKFMNIRESGIIAAFSRETFEMVKEMYRLKANGLPQSVIDQIGPFPHLHAMQFDKSLNSNGLDIDLLFSMDGFPQCFLDDDYGVQGAFGAYFKNENGYSLNPTVEHKANYDKFHQMGLLSVFNGF</sequence>
<organism evidence="1 2">
    <name type="scientific">Flavobacterium suncheonense GH29-5 = DSM 17707</name>
    <dbReference type="NCBI Taxonomy" id="1121899"/>
    <lineage>
        <taxon>Bacteria</taxon>
        <taxon>Pseudomonadati</taxon>
        <taxon>Bacteroidota</taxon>
        <taxon>Flavobacteriia</taxon>
        <taxon>Flavobacteriales</taxon>
        <taxon>Flavobacteriaceae</taxon>
        <taxon>Flavobacterium</taxon>
    </lineage>
</organism>
<dbReference type="EMBL" id="JRLW01000033">
    <property type="protein sequence ID" value="KGO86084.1"/>
    <property type="molecule type" value="Genomic_DNA"/>
</dbReference>
<evidence type="ECO:0000313" key="1">
    <source>
        <dbReference type="EMBL" id="KGO86084.1"/>
    </source>
</evidence>
<accession>A0A0A2M1E4</accession>
<name>A0A0A2M1E4_9FLAO</name>
<comment type="caution">
    <text evidence="1">The sequence shown here is derived from an EMBL/GenBank/DDBJ whole genome shotgun (WGS) entry which is preliminary data.</text>
</comment>
<protein>
    <submittedName>
        <fullName evidence="1">Uncharacterized protein</fullName>
    </submittedName>
</protein>
<proteinExistence type="predicted"/>
<dbReference type="Proteomes" id="UP000030121">
    <property type="component" value="Unassembled WGS sequence"/>
</dbReference>
<keyword evidence="2" id="KW-1185">Reference proteome</keyword>
<evidence type="ECO:0000313" key="2">
    <source>
        <dbReference type="Proteomes" id="UP000030121"/>
    </source>
</evidence>